<feature type="transmembrane region" description="Helical" evidence="5">
    <location>
        <begin position="243"/>
        <end position="260"/>
    </location>
</feature>
<sequence length="394" mass="42642">MKQQNLINRSFVALSISAFLFFASFNMIIPELPDYLTSLGGAEYKGLIIGLFTITAGLSRPFSGKLADKVGRLPVMIFGAIVCFVAGLSYPFVTSVIAFFVLRLLHGFSTGFTPTGNSAYVADIVPFNRRGEAMGIIGVAISVGTATGNALGGYLGSMYPVDYVFYASALTAVLSIIIVAGMKETLADKVQFQFSMLKLKRDEIIEKRVMVPAVFMSLSVFSFGLVLTIMPDYSRHLGISNKGLFFAVFVLASLLVRILAGKISDKIGRIKVLKVSSFLLGCAMILIAYSNSLYTLIGAGIIFGLAVGMNSPTVFAWAIDLADDRKRGKALATLYIFLEIGIGMGAFISGWVYSNNADNFKLTFFTGALLAFSSFIFLNVISPKFYQLSKVENT</sequence>
<dbReference type="InterPro" id="IPR052714">
    <property type="entry name" value="MFS_Exporter"/>
</dbReference>
<feature type="transmembrane region" description="Helical" evidence="5">
    <location>
        <begin position="163"/>
        <end position="182"/>
    </location>
</feature>
<dbReference type="GO" id="GO:0016020">
    <property type="term" value="C:membrane"/>
    <property type="evidence" value="ECO:0007669"/>
    <property type="project" value="UniProtKB-SubCell"/>
</dbReference>
<dbReference type="EMBL" id="PYVU01000048">
    <property type="protein sequence ID" value="PTB96510.1"/>
    <property type="molecule type" value="Genomic_DNA"/>
</dbReference>
<feature type="transmembrane region" description="Helical" evidence="5">
    <location>
        <begin position="209"/>
        <end position="231"/>
    </location>
</feature>
<evidence type="ECO:0000313" key="7">
    <source>
        <dbReference type="EMBL" id="PTB96510.1"/>
    </source>
</evidence>
<dbReference type="PANTHER" id="PTHR23531">
    <property type="entry name" value="QUINOLENE RESISTANCE PROTEIN NORA"/>
    <property type="match status" value="1"/>
</dbReference>
<keyword evidence="3 5" id="KW-1133">Transmembrane helix</keyword>
<feature type="transmembrane region" description="Helical" evidence="5">
    <location>
        <begin position="272"/>
        <end position="290"/>
    </location>
</feature>
<reference evidence="7 8" key="1">
    <citation type="submission" date="2018-03" db="EMBL/GenBank/DDBJ databases">
        <title>Cross-interface Injection: A General Nanoliter Liquid Handling Method Applied to Single Cells Genome Amplification Automated Nanoliter Liquid Handling Applied to Single Cell Multiple Displacement Amplification.</title>
        <authorList>
            <person name="Yun J."/>
            <person name="Xu P."/>
            <person name="Xu J."/>
            <person name="Dai X."/>
            <person name="Wang Y."/>
            <person name="Zheng X."/>
            <person name="Cao C."/>
            <person name="Yi Q."/>
            <person name="Zhu Y."/>
            <person name="Wang L."/>
            <person name="Dong Z."/>
            <person name="Huang Y."/>
            <person name="Huang L."/>
            <person name="Du W."/>
        </authorList>
    </citation>
    <scope>NUCLEOTIDE SEQUENCE [LARGE SCALE GENOMIC DNA]</scope>
    <source>
        <strain evidence="7 8">Z-D1-2</strain>
    </source>
</reference>
<dbReference type="Gene3D" id="1.20.1250.20">
    <property type="entry name" value="MFS general substrate transporter like domains"/>
    <property type="match status" value="2"/>
</dbReference>
<dbReference type="Pfam" id="PF00083">
    <property type="entry name" value="Sugar_tr"/>
    <property type="match status" value="1"/>
</dbReference>
<evidence type="ECO:0000259" key="6">
    <source>
        <dbReference type="PROSITE" id="PS50850"/>
    </source>
</evidence>
<evidence type="ECO:0000256" key="4">
    <source>
        <dbReference type="ARBA" id="ARBA00023136"/>
    </source>
</evidence>
<evidence type="ECO:0000256" key="2">
    <source>
        <dbReference type="ARBA" id="ARBA00022692"/>
    </source>
</evidence>
<feature type="transmembrane region" description="Helical" evidence="5">
    <location>
        <begin position="75"/>
        <end position="102"/>
    </location>
</feature>
<organism evidence="7 8">
    <name type="scientific">Marivirga lumbricoides</name>
    <dbReference type="NCBI Taxonomy" id="1046115"/>
    <lineage>
        <taxon>Bacteria</taxon>
        <taxon>Pseudomonadati</taxon>
        <taxon>Bacteroidota</taxon>
        <taxon>Cytophagia</taxon>
        <taxon>Cytophagales</taxon>
        <taxon>Marivirgaceae</taxon>
        <taxon>Marivirga</taxon>
    </lineage>
</organism>
<evidence type="ECO:0000256" key="1">
    <source>
        <dbReference type="ARBA" id="ARBA00004141"/>
    </source>
</evidence>
<dbReference type="AlphaFoldDB" id="A0A2T4DRS3"/>
<comment type="subcellular location">
    <subcellularLocation>
        <location evidence="1">Membrane</location>
        <topology evidence="1">Multi-pass membrane protein</topology>
    </subcellularLocation>
</comment>
<feature type="transmembrane region" description="Helical" evidence="5">
    <location>
        <begin position="331"/>
        <end position="354"/>
    </location>
</feature>
<comment type="caution">
    <text evidence="7">The sequence shown here is derived from an EMBL/GenBank/DDBJ whole genome shotgun (WGS) entry which is preliminary data.</text>
</comment>
<dbReference type="InterPro" id="IPR001958">
    <property type="entry name" value="Tet-R_TetA/multi-R_MdtG-like"/>
</dbReference>
<feature type="transmembrane region" description="Helical" evidence="5">
    <location>
        <begin position="360"/>
        <end position="381"/>
    </location>
</feature>
<keyword evidence="2 5" id="KW-0812">Transmembrane</keyword>
<dbReference type="Pfam" id="PF07690">
    <property type="entry name" value="MFS_1"/>
    <property type="match status" value="1"/>
</dbReference>
<dbReference type="PANTHER" id="PTHR23531:SF1">
    <property type="entry name" value="QUINOLENE RESISTANCE PROTEIN NORA"/>
    <property type="match status" value="1"/>
</dbReference>
<name>A0A2T4DRS3_9BACT</name>
<keyword evidence="4 5" id="KW-0472">Membrane</keyword>
<evidence type="ECO:0000313" key="8">
    <source>
        <dbReference type="Proteomes" id="UP000240608"/>
    </source>
</evidence>
<proteinExistence type="predicted"/>
<dbReference type="InterPro" id="IPR011701">
    <property type="entry name" value="MFS"/>
</dbReference>
<feature type="transmembrane region" description="Helical" evidence="5">
    <location>
        <begin position="296"/>
        <end position="319"/>
    </location>
</feature>
<evidence type="ECO:0000256" key="3">
    <source>
        <dbReference type="ARBA" id="ARBA00022989"/>
    </source>
</evidence>
<evidence type="ECO:0000256" key="5">
    <source>
        <dbReference type="SAM" id="Phobius"/>
    </source>
</evidence>
<dbReference type="SUPFAM" id="SSF103473">
    <property type="entry name" value="MFS general substrate transporter"/>
    <property type="match status" value="1"/>
</dbReference>
<dbReference type="PRINTS" id="PR01035">
    <property type="entry name" value="TCRTETA"/>
</dbReference>
<dbReference type="GO" id="GO:0022857">
    <property type="term" value="F:transmembrane transporter activity"/>
    <property type="evidence" value="ECO:0007669"/>
    <property type="project" value="InterPro"/>
</dbReference>
<protein>
    <submittedName>
        <fullName evidence="7">MFS transporter</fullName>
    </submittedName>
</protein>
<accession>A0A2T4DRS3</accession>
<feature type="transmembrane region" description="Helical" evidence="5">
    <location>
        <begin position="12"/>
        <end position="29"/>
    </location>
</feature>
<dbReference type="CDD" id="cd17489">
    <property type="entry name" value="MFS_YfcJ_like"/>
    <property type="match status" value="1"/>
</dbReference>
<feature type="domain" description="Major facilitator superfamily (MFS) profile" evidence="6">
    <location>
        <begin position="10"/>
        <end position="386"/>
    </location>
</feature>
<dbReference type="PROSITE" id="PS50850">
    <property type="entry name" value="MFS"/>
    <property type="match status" value="1"/>
</dbReference>
<dbReference type="InterPro" id="IPR036259">
    <property type="entry name" value="MFS_trans_sf"/>
</dbReference>
<dbReference type="InterPro" id="IPR005828">
    <property type="entry name" value="MFS_sugar_transport-like"/>
</dbReference>
<dbReference type="InterPro" id="IPR020846">
    <property type="entry name" value="MFS_dom"/>
</dbReference>
<dbReference type="Proteomes" id="UP000240608">
    <property type="component" value="Unassembled WGS sequence"/>
</dbReference>
<gene>
    <name evidence="7" type="ORF">C9994_07105</name>
</gene>